<reference evidence="2 3" key="1">
    <citation type="submission" date="2009-10" db="EMBL/GenBank/DDBJ databases">
        <title>Complete sequence of Halothiobacillus neapolitanus c2.</title>
        <authorList>
            <consortium name="US DOE Joint Genome Institute"/>
            <person name="Lucas S."/>
            <person name="Copeland A."/>
            <person name="Lapidus A."/>
            <person name="Glavina del Rio T."/>
            <person name="Tice H."/>
            <person name="Bruce D."/>
            <person name="Goodwin L."/>
            <person name="Pitluck S."/>
            <person name="Davenport K."/>
            <person name="Brettin T."/>
            <person name="Detter J.C."/>
            <person name="Han C."/>
            <person name="Tapia R."/>
            <person name="Larimer F."/>
            <person name="Land M."/>
            <person name="Hauser L."/>
            <person name="Kyrpides N."/>
            <person name="Mikhailova N."/>
            <person name="Kerfeld C."/>
            <person name="Cannon G."/>
            <person name="Heinhort S."/>
        </authorList>
    </citation>
    <scope>NUCLEOTIDE SEQUENCE [LARGE SCALE GENOMIC DNA]</scope>
    <source>
        <strain evidence="3">ATCC 23641 / c2</strain>
    </source>
</reference>
<gene>
    <name evidence="2" type="ordered locus">Hneap_2071</name>
</gene>
<dbReference type="InterPro" id="IPR031321">
    <property type="entry name" value="UCP012641"/>
</dbReference>
<protein>
    <recommendedName>
        <fullName evidence="1">Zinc-ribbon domain-containing protein</fullName>
    </recommendedName>
</protein>
<evidence type="ECO:0000313" key="3">
    <source>
        <dbReference type="Proteomes" id="UP000009102"/>
    </source>
</evidence>
<dbReference type="EMBL" id="CP001801">
    <property type="protein sequence ID" value="ACX96889.1"/>
    <property type="molecule type" value="Genomic_DNA"/>
</dbReference>
<keyword evidence="3" id="KW-1185">Reference proteome</keyword>
<dbReference type="OrthoDB" id="256753at2"/>
<accession>D0KVQ9</accession>
<dbReference type="HOGENOM" id="CLU_048114_0_0_6"/>
<dbReference type="AlphaFoldDB" id="D0KVQ9"/>
<proteinExistence type="predicted"/>
<feature type="domain" description="Zinc-ribbon" evidence="1">
    <location>
        <begin position="4"/>
        <end position="96"/>
    </location>
</feature>
<dbReference type="KEGG" id="hna:Hneap_2071"/>
<dbReference type="PIRSF" id="PIRSF012641">
    <property type="entry name" value="UCP012641"/>
    <property type="match status" value="1"/>
</dbReference>
<dbReference type="Pfam" id="PF10005">
    <property type="entry name" value="Zn_ribbon_DZR_6"/>
    <property type="match status" value="1"/>
</dbReference>
<dbReference type="RefSeq" id="WP_012824921.1">
    <property type="nucleotide sequence ID" value="NC_013422.1"/>
</dbReference>
<dbReference type="eggNOG" id="COG4307">
    <property type="taxonomic scope" value="Bacteria"/>
</dbReference>
<sequence length="359" mass="41239">MKTFKCSNCGQITFFENVVCEHCGMPLGYIPEIRAMVAFQPDSDLFWSPVNSALAEAYRPCRNYVSLHICNWMVAESDQSVWCRSCRFTEMIPALSVPEHLQRWFLLEAAKRRLIYSLVQIGLPIPDRDRDPAHGLRFKFLADTPQERVLTGHLDGVITLNIDEADDATRELKRTRMHESYRTLLGHLRHEVGHFYWLHLIAESPWLEGFRALFGDERQDYKQSLDQYYATQSSSDWTAEFISEYASAHPWEDWAETWAHYLHIVDALDTAANWHARTNRAQPSSPFPEASAPLTIEAFKAALTQDWLPLALFLNSMNRSLGQKDSYPFVIPDAVIRKLCFIHEVVLAARGASPDARGY</sequence>
<dbReference type="Proteomes" id="UP000009102">
    <property type="component" value="Chromosome"/>
</dbReference>
<dbReference type="STRING" id="555778.Hneap_2071"/>
<dbReference type="Gene3D" id="3.40.390.70">
    <property type="match status" value="1"/>
</dbReference>
<organism evidence="2 3">
    <name type="scientific">Halothiobacillus neapolitanus (strain ATCC 23641 / DSM 15147 / CIP 104769 / NCIMB 8539 / c2)</name>
    <name type="common">Thiobacillus neapolitanus</name>
    <dbReference type="NCBI Taxonomy" id="555778"/>
    <lineage>
        <taxon>Bacteria</taxon>
        <taxon>Pseudomonadati</taxon>
        <taxon>Pseudomonadota</taxon>
        <taxon>Gammaproteobacteria</taxon>
        <taxon>Chromatiales</taxon>
        <taxon>Halothiobacillaceae</taxon>
        <taxon>Halothiobacillus</taxon>
    </lineage>
</organism>
<dbReference type="Pfam" id="PF15887">
    <property type="entry name" value="Peptidase_Mx"/>
    <property type="match status" value="1"/>
</dbReference>
<evidence type="ECO:0000313" key="2">
    <source>
        <dbReference type="EMBL" id="ACX96889.1"/>
    </source>
</evidence>
<dbReference type="InterPro" id="IPR011201">
    <property type="entry name" value="Zinc-ribbon_6_bact"/>
</dbReference>
<evidence type="ECO:0000259" key="1">
    <source>
        <dbReference type="Pfam" id="PF10005"/>
    </source>
</evidence>
<name>D0KVQ9_HALNC</name>